<dbReference type="PANTHER" id="PTHR11113:SF14">
    <property type="entry name" value="N-ACETYLGLUCOSAMINE-6-PHOSPHATE DEACETYLASE"/>
    <property type="match status" value="1"/>
</dbReference>
<feature type="binding site" evidence="11">
    <location>
        <position position="145"/>
    </location>
    <ligand>
        <name>substrate</name>
    </ligand>
</feature>
<comment type="similarity">
    <text evidence="1 9">Belongs to the metallo-dependent hydrolases superfamily. NagA family.</text>
</comment>
<evidence type="ECO:0000256" key="12">
    <source>
        <dbReference type="PIRSR" id="PIRSR038994-3"/>
    </source>
</evidence>
<dbReference type="FunFam" id="3.20.20.140:FF:000004">
    <property type="entry name" value="N-acetylglucosamine-6-phosphate deacetylase"/>
    <property type="match status" value="1"/>
</dbReference>
<feature type="active site" description="Proton donor/acceptor" evidence="10">
    <location>
        <position position="279"/>
    </location>
</feature>
<dbReference type="Pfam" id="PF01979">
    <property type="entry name" value="Amidohydro_1"/>
    <property type="match status" value="1"/>
</dbReference>
<dbReference type="GO" id="GO:0046872">
    <property type="term" value="F:metal ion binding"/>
    <property type="evidence" value="ECO:0007669"/>
    <property type="project" value="UniProtKB-KW"/>
</dbReference>
<gene>
    <name evidence="14" type="primary">nagA</name>
    <name evidence="14" type="ORF">FN924_14525</name>
</gene>
<accession>A0A516KIT0</accession>
<evidence type="ECO:0000256" key="1">
    <source>
        <dbReference type="ARBA" id="ARBA00010716"/>
    </source>
</evidence>
<keyword evidence="4 12" id="KW-0479">Metal-binding</keyword>
<feature type="binding site" evidence="11">
    <location>
        <begin position="224"/>
        <end position="225"/>
    </location>
    <ligand>
        <name>substrate</name>
    </ligand>
</feature>
<evidence type="ECO:0000313" key="15">
    <source>
        <dbReference type="Proteomes" id="UP000315215"/>
    </source>
</evidence>
<dbReference type="EC" id="3.5.1.25" evidence="2"/>
<dbReference type="GO" id="GO:0006046">
    <property type="term" value="P:N-acetylglucosamine catabolic process"/>
    <property type="evidence" value="ECO:0007669"/>
    <property type="project" value="TreeGrafter"/>
</dbReference>
<dbReference type="AlphaFoldDB" id="A0A516KIT0"/>
<dbReference type="InterPro" id="IPR006680">
    <property type="entry name" value="Amidohydro-rel"/>
</dbReference>
<evidence type="ECO:0000256" key="7">
    <source>
        <dbReference type="ARBA" id="ARBA00047647"/>
    </source>
</evidence>
<evidence type="ECO:0000256" key="5">
    <source>
        <dbReference type="ARBA" id="ARBA00022801"/>
    </source>
</evidence>
<reference evidence="14 15" key="1">
    <citation type="submission" date="2019-07" db="EMBL/GenBank/DDBJ databases">
        <authorList>
            <person name="Li J."/>
        </authorList>
    </citation>
    <scope>NUCLEOTIDE SEQUENCE [LARGE SCALE GENOMIC DNA]</scope>
    <source>
        <strain evidence="14 15">TKL69</strain>
    </source>
</reference>
<evidence type="ECO:0000256" key="3">
    <source>
        <dbReference type="ARBA" id="ARBA00018029"/>
    </source>
</evidence>
<feature type="binding site" evidence="12">
    <location>
        <position position="134"/>
    </location>
    <ligand>
        <name>Zn(2+)</name>
        <dbReference type="ChEBI" id="CHEBI:29105"/>
    </ligand>
</feature>
<dbReference type="SUPFAM" id="SSF51338">
    <property type="entry name" value="Composite domain of metallo-dependent hydrolases"/>
    <property type="match status" value="1"/>
</dbReference>
<evidence type="ECO:0000256" key="11">
    <source>
        <dbReference type="PIRSR" id="PIRSR038994-2"/>
    </source>
</evidence>
<keyword evidence="6 9" id="KW-0119">Carbohydrate metabolism</keyword>
<evidence type="ECO:0000259" key="13">
    <source>
        <dbReference type="Pfam" id="PF01979"/>
    </source>
</evidence>
<sequence>MRRDTIWIKNVDIYKEEEIIKKGSIVLQDGIIHQILNGDASPHVPIDAVVDGGGRSLIPGFIDGHIHGANGADVMDASEEAIDTMARALPAEGTTSFLATTITQSKENIDQALENIGKYENKPGNAEVIGVHLEGPFINKEKAGAQPEDHILAPDVEQFDEWQRMSNDRIKTITLAPECDKDYALINYLQQKGITISAGHTSAGFAEMKKAVEHGVRQVTHLANAMTGLHHRDIGVVGAAFLLEELRAELIADGVHVSPDMIHIFYQNIGKERLMLITDALRAKCLQPGTYDLGGQSVTVTDKQATLENGTLAGSILKLIDGARNMMDFTGAALQDVIKMTSENPAKQIHVFDKKGSIEIGKDADLVLVDDNLHIYQTYCRGILSYKEGS</sequence>
<dbReference type="CDD" id="cd00854">
    <property type="entry name" value="NagA"/>
    <property type="match status" value="1"/>
</dbReference>
<evidence type="ECO:0000256" key="9">
    <source>
        <dbReference type="PIRNR" id="PIRNR038994"/>
    </source>
</evidence>
<feature type="binding site" evidence="11">
    <location>
        <position position="256"/>
    </location>
    <ligand>
        <name>substrate</name>
    </ligand>
</feature>
<comment type="catalytic activity">
    <reaction evidence="7">
        <text>N-acetyl-D-glucosamine 6-phosphate + H2O = D-glucosamine 6-phosphate + acetate</text>
        <dbReference type="Rhea" id="RHEA:22936"/>
        <dbReference type="ChEBI" id="CHEBI:15377"/>
        <dbReference type="ChEBI" id="CHEBI:30089"/>
        <dbReference type="ChEBI" id="CHEBI:57513"/>
        <dbReference type="ChEBI" id="CHEBI:58725"/>
        <dbReference type="EC" id="3.5.1.25"/>
    </reaction>
</comment>
<keyword evidence="5 9" id="KW-0378">Hydrolase</keyword>
<dbReference type="InterPro" id="IPR032466">
    <property type="entry name" value="Metal_Hydrolase"/>
</dbReference>
<evidence type="ECO:0000256" key="6">
    <source>
        <dbReference type="ARBA" id="ARBA00023277"/>
    </source>
</evidence>
<organism evidence="14 15">
    <name type="scientific">Radiobacillus deserti</name>
    <dbReference type="NCBI Taxonomy" id="2594883"/>
    <lineage>
        <taxon>Bacteria</taxon>
        <taxon>Bacillati</taxon>
        <taxon>Bacillota</taxon>
        <taxon>Bacilli</taxon>
        <taxon>Bacillales</taxon>
        <taxon>Bacillaceae</taxon>
        <taxon>Radiobacillus</taxon>
    </lineage>
</organism>
<proteinExistence type="inferred from homology"/>
<dbReference type="EMBL" id="CP041666">
    <property type="protein sequence ID" value="QDP41292.1"/>
    <property type="molecule type" value="Genomic_DNA"/>
</dbReference>
<dbReference type="InterPro" id="IPR003764">
    <property type="entry name" value="GlcNAc_6-P_deAcase"/>
</dbReference>
<feature type="domain" description="Amidohydrolase-related" evidence="13">
    <location>
        <begin position="57"/>
        <end position="378"/>
    </location>
</feature>
<name>A0A516KIT0_9BACI</name>
<comment type="pathway">
    <text evidence="8">Amino-sugar metabolism; N-acetylneuraminate degradation; D-fructose 6-phosphate from N-acetylneuraminate: step 4/5.</text>
</comment>
<dbReference type="RefSeq" id="WP_143895690.1">
    <property type="nucleotide sequence ID" value="NZ_CP041666.1"/>
</dbReference>
<evidence type="ECO:0000256" key="10">
    <source>
        <dbReference type="PIRSR" id="PIRSR038994-1"/>
    </source>
</evidence>
<dbReference type="Proteomes" id="UP000315215">
    <property type="component" value="Chromosome"/>
</dbReference>
<dbReference type="NCBIfam" id="TIGR00221">
    <property type="entry name" value="nagA"/>
    <property type="match status" value="1"/>
</dbReference>
<evidence type="ECO:0000256" key="8">
    <source>
        <dbReference type="ARBA" id="ARBA00060590"/>
    </source>
</evidence>
<dbReference type="PIRSF" id="PIRSF038994">
    <property type="entry name" value="NagA"/>
    <property type="match status" value="1"/>
</dbReference>
<dbReference type="InterPro" id="IPR011059">
    <property type="entry name" value="Metal-dep_hydrolase_composite"/>
</dbReference>
<dbReference type="SUPFAM" id="SSF51556">
    <property type="entry name" value="Metallo-dependent hydrolases"/>
    <property type="match status" value="1"/>
</dbReference>
<evidence type="ECO:0000256" key="4">
    <source>
        <dbReference type="ARBA" id="ARBA00022723"/>
    </source>
</evidence>
<dbReference type="Gene3D" id="2.30.40.10">
    <property type="entry name" value="Urease, subunit C, domain 1"/>
    <property type="match status" value="1"/>
</dbReference>
<dbReference type="Gene3D" id="3.20.20.140">
    <property type="entry name" value="Metal-dependent hydrolases"/>
    <property type="match status" value="1"/>
</dbReference>
<feature type="binding site" evidence="11">
    <location>
        <begin position="312"/>
        <end position="314"/>
    </location>
    <ligand>
        <name>substrate</name>
    </ligand>
</feature>
<dbReference type="GO" id="GO:0008448">
    <property type="term" value="F:N-acetylglucosamine-6-phosphate deacetylase activity"/>
    <property type="evidence" value="ECO:0007669"/>
    <property type="project" value="UniProtKB-EC"/>
</dbReference>
<feature type="binding site" evidence="11">
    <location>
        <position position="232"/>
    </location>
    <ligand>
        <name>substrate</name>
    </ligand>
</feature>
<dbReference type="PANTHER" id="PTHR11113">
    <property type="entry name" value="N-ACETYLGLUCOSAMINE-6-PHOSPHATE DEACETYLASE"/>
    <property type="match status" value="1"/>
</dbReference>
<dbReference type="OrthoDB" id="9776488at2"/>
<dbReference type="KEGG" id="aqt:FN924_14525"/>
<evidence type="ECO:0000313" key="14">
    <source>
        <dbReference type="EMBL" id="QDP41292.1"/>
    </source>
</evidence>
<comment type="cofactor">
    <cofactor evidence="12">
        <name>a divalent metal cation</name>
        <dbReference type="ChEBI" id="CHEBI:60240"/>
    </cofactor>
    <text evidence="12">Binds 1 divalent metal cation per subunit.</text>
</comment>
<protein>
    <recommendedName>
        <fullName evidence="3">N-acetylglucosamine-6-phosphate deacetylase</fullName>
        <ecNumber evidence="2">3.5.1.25</ecNumber>
    </recommendedName>
</protein>
<keyword evidence="15" id="KW-1185">Reference proteome</keyword>
<feature type="binding site" evidence="12">
    <location>
        <position position="221"/>
    </location>
    <ligand>
        <name>Zn(2+)</name>
        <dbReference type="ChEBI" id="CHEBI:29105"/>
    </ligand>
</feature>
<feature type="binding site" evidence="12">
    <location>
        <position position="200"/>
    </location>
    <ligand>
        <name>Zn(2+)</name>
        <dbReference type="ChEBI" id="CHEBI:29105"/>
    </ligand>
</feature>
<evidence type="ECO:0000256" key="2">
    <source>
        <dbReference type="ARBA" id="ARBA00011899"/>
    </source>
</evidence>